<keyword evidence="1" id="KW-0812">Transmembrane</keyword>
<dbReference type="RefSeq" id="WP_252853648.1">
    <property type="nucleotide sequence ID" value="NZ_JAMXLR010000055.1"/>
</dbReference>
<dbReference type="SUPFAM" id="SSF52317">
    <property type="entry name" value="Class I glutamine amidotransferase-like"/>
    <property type="match status" value="1"/>
</dbReference>
<feature type="transmembrane region" description="Helical" evidence="1">
    <location>
        <begin position="49"/>
        <end position="69"/>
    </location>
</feature>
<accession>A0A9X2JH88</accession>
<dbReference type="Pfam" id="PF07090">
    <property type="entry name" value="GATase1_like"/>
    <property type="match status" value="1"/>
</dbReference>
<dbReference type="InterPro" id="IPR036465">
    <property type="entry name" value="vWFA_dom_sf"/>
</dbReference>
<sequence>MSTEHQTIDFALELLRPHMLWVLLLLVPVGWYFHRSLSDFPWPQRLASLVLRSLIVLLLVLALSGLVLLKPTSTMYVVFGIDRSLSVDEAASEQIDELVEQVAQTAGENRVAYMDFASEASALKETSDGAAIADDEARRGTNLAHAIEMATAAIPPGYVPQVVLLTDGRETSGDAVQAAAVSSSPISVMPLPVRDDPEVQVAEVVAPAEVRQGEPFYVEVVISSNHEDEGYIDVYRGDLLANEQSEPVKIKVGETRFRFRQSIDNESQTDYAVRLRDFDDSLVDNNSASAVVFASGKPSVLVVDASVNESNHFRWALEEQDISVQVRPAEAIPRSLAELQKFDCLVLSNIPATKMTMHQMEIIRTYVEDLGGGLVMIGGDQSFGLGGYYKTALEEILPVRSNFEKEKEKPSLAMVLVIDKSGSMGGEKIELAKDAAKGAAELLGPKDQLGVIAFDGASYWVSEIHSAADKGYIIDRISTIEASGGTSIYPALADAYDGLIGTTAKLKHVILLTDGHSGPGDFEGIANDMVAARITLSGVAVGGAADQQLLETLAQTGGGRFYLCDDPASVPQIFAKETVEASKSAINELPFVPLLVRPTQVLSGIDLEAAPFLLGYVITRPKPTSEFILSSEAGDPVLVWWRYGLGVTVAFTSDAKSQWAAEWLTWPDFSRFWSQVIRHAMRKSDAKGVFVEVERSGDQARVVVDSVDVAGRFIHAADTKMTLIRPNLDKEDVTLEQTAPGRYETKFTADDRGAYHLELSQQQNGQVTFRQTRGVVVGYPDELRLGIPNETLMHRIAEVSGGRYSPKVEEIFDPDDRLARQVVRLWPYLLGAALVLFVFDVALKRLDLAPLFRNAV</sequence>
<evidence type="ECO:0000313" key="4">
    <source>
        <dbReference type="Proteomes" id="UP001155241"/>
    </source>
</evidence>
<dbReference type="AlphaFoldDB" id="A0A9X2JH88"/>
<comment type="caution">
    <text evidence="3">The sequence shown here is derived from an EMBL/GenBank/DDBJ whole genome shotgun (WGS) entry which is preliminary data.</text>
</comment>
<dbReference type="Proteomes" id="UP001155241">
    <property type="component" value="Unassembled WGS sequence"/>
</dbReference>
<protein>
    <submittedName>
        <fullName evidence="3">VWA domain-containing protein</fullName>
    </submittedName>
</protein>
<dbReference type="SUPFAM" id="SSF53300">
    <property type="entry name" value="vWA-like"/>
    <property type="match status" value="2"/>
</dbReference>
<dbReference type="PANTHER" id="PTHR37947">
    <property type="entry name" value="BLL2462 PROTEIN"/>
    <property type="match status" value="1"/>
</dbReference>
<feature type="domain" description="VWFA" evidence="2">
    <location>
        <begin position="413"/>
        <end position="595"/>
    </location>
</feature>
<dbReference type="PROSITE" id="PS50234">
    <property type="entry name" value="VWFA"/>
    <property type="match status" value="1"/>
</dbReference>
<dbReference type="Pfam" id="PF00092">
    <property type="entry name" value="VWA"/>
    <property type="match status" value="1"/>
</dbReference>
<keyword evidence="1" id="KW-0472">Membrane</keyword>
<evidence type="ECO:0000313" key="3">
    <source>
        <dbReference type="EMBL" id="MCO6045536.1"/>
    </source>
</evidence>
<dbReference type="PANTHER" id="PTHR37947:SF2">
    <property type="entry name" value="VON WILLEBRAND FACTOR TYPE A"/>
    <property type="match status" value="1"/>
</dbReference>
<organism evidence="3 4">
    <name type="scientific">Aeoliella straminimaris</name>
    <dbReference type="NCBI Taxonomy" id="2954799"/>
    <lineage>
        <taxon>Bacteria</taxon>
        <taxon>Pseudomonadati</taxon>
        <taxon>Planctomycetota</taxon>
        <taxon>Planctomycetia</taxon>
        <taxon>Pirellulales</taxon>
        <taxon>Lacipirellulaceae</taxon>
        <taxon>Aeoliella</taxon>
    </lineage>
</organism>
<keyword evidence="4" id="KW-1185">Reference proteome</keyword>
<dbReference type="SMART" id="SM00327">
    <property type="entry name" value="VWA"/>
    <property type="match status" value="2"/>
</dbReference>
<dbReference type="InterPro" id="IPR029062">
    <property type="entry name" value="Class_I_gatase-like"/>
</dbReference>
<dbReference type="Gene3D" id="3.40.50.880">
    <property type="match status" value="1"/>
</dbReference>
<feature type="transmembrane region" description="Helical" evidence="1">
    <location>
        <begin position="20"/>
        <end position="37"/>
    </location>
</feature>
<dbReference type="InterPro" id="IPR008620">
    <property type="entry name" value="FixH"/>
</dbReference>
<proteinExistence type="predicted"/>
<dbReference type="InterPro" id="IPR010768">
    <property type="entry name" value="GATase1-like"/>
</dbReference>
<gene>
    <name evidence="3" type="ORF">NG895_16615</name>
</gene>
<reference evidence="3" key="1">
    <citation type="submission" date="2022-06" db="EMBL/GenBank/DDBJ databases">
        <title>Aeoliella straminimaris, a novel planctomycete from sediments.</title>
        <authorList>
            <person name="Vitorino I.R."/>
            <person name="Lage O.M."/>
        </authorList>
    </citation>
    <scope>NUCLEOTIDE SEQUENCE</scope>
    <source>
        <strain evidence="3">ICT_H6.2</strain>
    </source>
</reference>
<keyword evidence="1" id="KW-1133">Transmembrane helix</keyword>
<dbReference type="EMBL" id="JAMXLR010000055">
    <property type="protein sequence ID" value="MCO6045536.1"/>
    <property type="molecule type" value="Genomic_DNA"/>
</dbReference>
<evidence type="ECO:0000256" key="1">
    <source>
        <dbReference type="SAM" id="Phobius"/>
    </source>
</evidence>
<dbReference type="Pfam" id="PF05751">
    <property type="entry name" value="FixH"/>
    <property type="match status" value="1"/>
</dbReference>
<name>A0A9X2JH88_9BACT</name>
<dbReference type="Pfam" id="PF13768">
    <property type="entry name" value="VWA_3"/>
    <property type="match status" value="1"/>
</dbReference>
<evidence type="ECO:0000259" key="2">
    <source>
        <dbReference type="PROSITE" id="PS50234"/>
    </source>
</evidence>
<dbReference type="InterPro" id="IPR002035">
    <property type="entry name" value="VWF_A"/>
</dbReference>
<dbReference type="Gene3D" id="3.40.50.410">
    <property type="entry name" value="von Willebrand factor, type A domain"/>
    <property type="match status" value="2"/>
</dbReference>